<dbReference type="EMBL" id="CM042886">
    <property type="protein sequence ID" value="KAI4340580.1"/>
    <property type="molecule type" value="Genomic_DNA"/>
</dbReference>
<reference evidence="2" key="1">
    <citation type="journal article" date="2023" name="Front. Plant Sci.">
        <title>Chromosomal-level genome assembly of Melastoma candidum provides insights into trichome evolution.</title>
        <authorList>
            <person name="Zhong Y."/>
            <person name="Wu W."/>
            <person name="Sun C."/>
            <person name="Zou P."/>
            <person name="Liu Y."/>
            <person name="Dai S."/>
            <person name="Zhou R."/>
        </authorList>
    </citation>
    <scope>NUCLEOTIDE SEQUENCE [LARGE SCALE GENOMIC DNA]</scope>
</reference>
<proteinExistence type="predicted"/>
<evidence type="ECO:0000313" key="1">
    <source>
        <dbReference type="EMBL" id="KAI4340580.1"/>
    </source>
</evidence>
<protein>
    <submittedName>
        <fullName evidence="1">Uncharacterized protein</fullName>
    </submittedName>
</protein>
<accession>A0ACB9P270</accession>
<comment type="caution">
    <text evidence="1">The sequence shown here is derived from an EMBL/GenBank/DDBJ whole genome shotgun (WGS) entry which is preliminary data.</text>
</comment>
<gene>
    <name evidence="1" type="ORF">MLD38_025400</name>
</gene>
<evidence type="ECO:0000313" key="2">
    <source>
        <dbReference type="Proteomes" id="UP001057402"/>
    </source>
</evidence>
<sequence>MADGTRSRVAQMESESMKEVLQELVRNLEELRLKVDTMDARKIGSFEEEQSDARGRRDGRLPWQQERVSRLPRIEFPTFDGSQVQEWVFRCERFFELDETPPELKVSIASVHLLGLAIEWHYAFLRGRELVGPVSWEEYSSAMLLRFGPNELTRPIVLLRELQEKGNLSDYIDEFVSLVTKVDLSIDDQVALFVGGLKRENRRLVTVLKPRTLQQAIALAKTLSHDDEVPQIQAKEVYSRGRMEQGQNSGVVNTVPFGRGLTRPANVKAIEGYSRGGGPIPKPLAYQPPHKRLSTAEMEEKRSKGLCFWCDEKYSFHHKCANRKVYSLILEAGDENSDEKTEPEAEEVLDTDNTPIVTLHAIHGVAMSFRNRTMKIIGRYKKRKLTILVDSGSTHNFLDLGVAKQIGCVVKNTTSKSVMVANGEKMPCSMMVPDFEWEMQGESYVANM</sequence>
<name>A0ACB9P270_9MYRT</name>
<organism evidence="1 2">
    <name type="scientific">Melastoma candidum</name>
    <dbReference type="NCBI Taxonomy" id="119954"/>
    <lineage>
        <taxon>Eukaryota</taxon>
        <taxon>Viridiplantae</taxon>
        <taxon>Streptophyta</taxon>
        <taxon>Embryophyta</taxon>
        <taxon>Tracheophyta</taxon>
        <taxon>Spermatophyta</taxon>
        <taxon>Magnoliopsida</taxon>
        <taxon>eudicotyledons</taxon>
        <taxon>Gunneridae</taxon>
        <taxon>Pentapetalae</taxon>
        <taxon>rosids</taxon>
        <taxon>malvids</taxon>
        <taxon>Myrtales</taxon>
        <taxon>Melastomataceae</taxon>
        <taxon>Melastomatoideae</taxon>
        <taxon>Melastomateae</taxon>
        <taxon>Melastoma</taxon>
    </lineage>
</organism>
<dbReference type="Proteomes" id="UP001057402">
    <property type="component" value="Chromosome 7"/>
</dbReference>
<keyword evidence="2" id="KW-1185">Reference proteome</keyword>